<feature type="compositionally biased region" description="Gly residues" evidence="1">
    <location>
        <begin position="186"/>
        <end position="195"/>
    </location>
</feature>
<evidence type="ECO:0000313" key="3">
    <source>
        <dbReference type="Proteomes" id="UP000734511"/>
    </source>
</evidence>
<evidence type="ECO:0000313" key="2">
    <source>
        <dbReference type="EMBL" id="NJP45837.1"/>
    </source>
</evidence>
<dbReference type="Pfam" id="PF10604">
    <property type="entry name" value="Polyketide_cyc2"/>
    <property type="match status" value="1"/>
</dbReference>
<dbReference type="EMBL" id="JAATEJ010000017">
    <property type="protein sequence ID" value="NJP45837.1"/>
    <property type="molecule type" value="Genomic_DNA"/>
</dbReference>
<dbReference type="InterPro" id="IPR019587">
    <property type="entry name" value="Polyketide_cyclase/dehydratase"/>
</dbReference>
<reference evidence="2 3" key="1">
    <citation type="submission" date="2020-03" db="EMBL/GenBank/DDBJ databases">
        <title>WGS of actinomycetes isolated from Thailand.</title>
        <authorList>
            <person name="Thawai C."/>
        </authorList>
    </citation>
    <scope>NUCLEOTIDE SEQUENCE [LARGE SCALE GENOMIC DNA]</scope>
    <source>
        <strain evidence="2 3">PRB2-1</strain>
    </source>
</reference>
<gene>
    <name evidence="2" type="ORF">HCN08_20855</name>
</gene>
<evidence type="ECO:0000256" key="1">
    <source>
        <dbReference type="SAM" id="MobiDB-lite"/>
    </source>
</evidence>
<comment type="caution">
    <text evidence="2">The sequence shown here is derived from an EMBL/GenBank/DDBJ whole genome shotgun (WGS) entry which is preliminary data.</text>
</comment>
<proteinExistence type="predicted"/>
<accession>A0ABX0ZT87</accession>
<dbReference type="RefSeq" id="WP_167984692.1">
    <property type="nucleotide sequence ID" value="NZ_JAATEJ010000017.1"/>
</dbReference>
<feature type="region of interest" description="Disordered" evidence="1">
    <location>
        <begin position="142"/>
        <end position="195"/>
    </location>
</feature>
<organism evidence="2 3">
    <name type="scientific">Actinacidiphila epipremni</name>
    <dbReference type="NCBI Taxonomy" id="2053013"/>
    <lineage>
        <taxon>Bacteria</taxon>
        <taxon>Bacillati</taxon>
        <taxon>Actinomycetota</taxon>
        <taxon>Actinomycetes</taxon>
        <taxon>Kitasatosporales</taxon>
        <taxon>Streptomycetaceae</taxon>
        <taxon>Actinacidiphila</taxon>
    </lineage>
</organism>
<name>A0ABX0ZT87_9ACTN</name>
<dbReference type="InterPro" id="IPR023393">
    <property type="entry name" value="START-like_dom_sf"/>
</dbReference>
<dbReference type="SUPFAM" id="SSF55961">
    <property type="entry name" value="Bet v1-like"/>
    <property type="match status" value="1"/>
</dbReference>
<dbReference type="Gene3D" id="3.30.530.20">
    <property type="match status" value="1"/>
</dbReference>
<keyword evidence="3" id="KW-1185">Reference proteome</keyword>
<dbReference type="Proteomes" id="UP000734511">
    <property type="component" value="Unassembled WGS sequence"/>
</dbReference>
<sequence length="195" mass="21149">MAVRHQLVKRPREDVWSVLADRRAYAQWVAGTKASRGGEGEWPAVGSSLEYDVKVGPWSMSGSTVVREQERPSRLALEVDSGPLGTARVDIEIRPWGEDSLVIVDEHPLTGISGSAHNVAVDAVLHMRHRRMLARLAQVVEHTGDDRDDRTDRTGRTGRGGGRRPARPGAEGAVCERPARPPGRDTPGGGGDRDA</sequence>
<protein>
    <submittedName>
        <fullName evidence="2">SRPBCC domain-containing protein</fullName>
    </submittedName>
</protein>
<dbReference type="CDD" id="cd07814">
    <property type="entry name" value="SRPBCC_CalC_Aha1-like"/>
    <property type="match status" value="1"/>
</dbReference>
<feature type="compositionally biased region" description="Basic and acidic residues" evidence="1">
    <location>
        <begin position="142"/>
        <end position="155"/>
    </location>
</feature>